<evidence type="ECO:0000313" key="3">
    <source>
        <dbReference type="Proteomes" id="UP000800036"/>
    </source>
</evidence>
<protein>
    <submittedName>
        <fullName evidence="2">Uncharacterized protein</fullName>
    </submittedName>
</protein>
<evidence type="ECO:0000256" key="1">
    <source>
        <dbReference type="SAM" id="MobiDB-lite"/>
    </source>
</evidence>
<feature type="region of interest" description="Disordered" evidence="1">
    <location>
        <begin position="195"/>
        <end position="237"/>
    </location>
</feature>
<dbReference type="Proteomes" id="UP000800036">
    <property type="component" value="Unassembled WGS sequence"/>
</dbReference>
<sequence>MDGDCAGRRENASRRQQGRALGNIGDRLKTGFNFKPSAPDMMWLRSTKSLRVVFVTAGTVFYNFAGPPLSARSSVVYTRSRARPLAPPPPAPCVAQRLSAAAAAAAAAAAVGSALGAALDEGIKMAACCSVQHRYMCGWHKRHVHVQRRAGATGENSGSKCKKEACRANKPGCAGAFGVSAQVGPIVPSSFDPPVRFNTSRKLQPPSPVEQFHTPSSAHSLPHTRPQNPPRRHGPRARCCFVVTSATNAR</sequence>
<proteinExistence type="predicted"/>
<keyword evidence="3" id="KW-1185">Reference proteome</keyword>
<gene>
    <name evidence="2" type="ORF">BU23DRAFT_572475</name>
</gene>
<dbReference type="EMBL" id="ML976721">
    <property type="protein sequence ID" value="KAF1968406.1"/>
    <property type="molecule type" value="Genomic_DNA"/>
</dbReference>
<evidence type="ECO:0000313" key="2">
    <source>
        <dbReference type="EMBL" id="KAF1968406.1"/>
    </source>
</evidence>
<dbReference type="AlphaFoldDB" id="A0A6A5UZV9"/>
<accession>A0A6A5UZV9</accession>
<organism evidence="2 3">
    <name type="scientific">Bimuria novae-zelandiae CBS 107.79</name>
    <dbReference type="NCBI Taxonomy" id="1447943"/>
    <lineage>
        <taxon>Eukaryota</taxon>
        <taxon>Fungi</taxon>
        <taxon>Dikarya</taxon>
        <taxon>Ascomycota</taxon>
        <taxon>Pezizomycotina</taxon>
        <taxon>Dothideomycetes</taxon>
        <taxon>Pleosporomycetidae</taxon>
        <taxon>Pleosporales</taxon>
        <taxon>Massarineae</taxon>
        <taxon>Didymosphaeriaceae</taxon>
        <taxon>Bimuria</taxon>
    </lineage>
</organism>
<name>A0A6A5UZV9_9PLEO</name>
<reference evidence="2" key="1">
    <citation type="journal article" date="2020" name="Stud. Mycol.">
        <title>101 Dothideomycetes genomes: a test case for predicting lifestyles and emergence of pathogens.</title>
        <authorList>
            <person name="Haridas S."/>
            <person name="Albert R."/>
            <person name="Binder M."/>
            <person name="Bloem J."/>
            <person name="Labutti K."/>
            <person name="Salamov A."/>
            <person name="Andreopoulos B."/>
            <person name="Baker S."/>
            <person name="Barry K."/>
            <person name="Bills G."/>
            <person name="Bluhm B."/>
            <person name="Cannon C."/>
            <person name="Castanera R."/>
            <person name="Culley D."/>
            <person name="Daum C."/>
            <person name="Ezra D."/>
            <person name="Gonzalez J."/>
            <person name="Henrissat B."/>
            <person name="Kuo A."/>
            <person name="Liang C."/>
            <person name="Lipzen A."/>
            <person name="Lutzoni F."/>
            <person name="Magnuson J."/>
            <person name="Mondo S."/>
            <person name="Nolan M."/>
            <person name="Ohm R."/>
            <person name="Pangilinan J."/>
            <person name="Park H.-J."/>
            <person name="Ramirez L."/>
            <person name="Alfaro M."/>
            <person name="Sun H."/>
            <person name="Tritt A."/>
            <person name="Yoshinaga Y."/>
            <person name="Zwiers L.-H."/>
            <person name="Turgeon B."/>
            <person name="Goodwin S."/>
            <person name="Spatafora J."/>
            <person name="Crous P."/>
            <person name="Grigoriev I."/>
        </authorList>
    </citation>
    <scope>NUCLEOTIDE SEQUENCE</scope>
    <source>
        <strain evidence="2">CBS 107.79</strain>
    </source>
</reference>